<dbReference type="PANTHER" id="PTHR30578">
    <property type="entry name" value="ELECTRON TRANSPORT COMPLEX PROTEIN RNFD"/>
    <property type="match status" value="1"/>
</dbReference>
<dbReference type="Pfam" id="PF03116">
    <property type="entry name" value="NQR2_RnfD_RnfE"/>
    <property type="match status" value="1"/>
</dbReference>
<keyword evidence="8 9" id="KW-0472">Membrane</keyword>
<dbReference type="PATRIC" id="fig|999432.5.peg.184"/>
<comment type="caution">
    <text evidence="10">The sequence shown here is derived from an EMBL/GenBank/DDBJ whole genome shotgun (WGS) entry which is preliminary data.</text>
</comment>
<name>A0A0E2E7E5_TREDN</name>
<feature type="transmembrane region" description="Helical" evidence="9">
    <location>
        <begin position="80"/>
        <end position="110"/>
    </location>
</feature>
<reference evidence="10" key="1">
    <citation type="submission" date="2012-01" db="EMBL/GenBank/DDBJ databases">
        <title>The Genome Sequence of Treponema denticola H-22.</title>
        <authorList>
            <consortium name="The Broad Institute Genome Sequencing Platform"/>
            <person name="Earl A."/>
            <person name="Ward D."/>
            <person name="Feldgarden M."/>
            <person name="Gevers D."/>
            <person name="Blanton J.M."/>
            <person name="Fenno C.J."/>
            <person name="Baranova O.V."/>
            <person name="Mathney J."/>
            <person name="Dewhirst F.E."/>
            <person name="Izard J."/>
            <person name="Young S.K."/>
            <person name="Zeng Q."/>
            <person name="Gargeya S."/>
            <person name="Fitzgerald M."/>
            <person name="Haas B."/>
            <person name="Abouelleil A."/>
            <person name="Alvarado L."/>
            <person name="Arachchi H.M."/>
            <person name="Berlin A."/>
            <person name="Chapman S.B."/>
            <person name="Gearin G."/>
            <person name="Goldberg J."/>
            <person name="Griggs A."/>
            <person name="Gujja S."/>
            <person name="Hansen M."/>
            <person name="Heiman D."/>
            <person name="Howarth C."/>
            <person name="Larimer J."/>
            <person name="Lui A."/>
            <person name="MacDonald P.J.P."/>
            <person name="McCowen C."/>
            <person name="Montmayeur A."/>
            <person name="Murphy C."/>
            <person name="Neiman D."/>
            <person name="Pearson M."/>
            <person name="Priest M."/>
            <person name="Roberts A."/>
            <person name="Saif S."/>
            <person name="Shea T."/>
            <person name="Sisk P."/>
            <person name="Stolte C."/>
            <person name="Sykes S."/>
            <person name="Wortman J."/>
            <person name="Nusbaum C."/>
            <person name="Birren B."/>
        </authorList>
    </citation>
    <scope>NUCLEOTIDE SEQUENCE [LARGE SCALE GENOMIC DNA]</scope>
    <source>
        <strain evidence="10">H-22</strain>
    </source>
</reference>
<feature type="transmembrane region" description="Helical" evidence="9">
    <location>
        <begin position="207"/>
        <end position="224"/>
    </location>
</feature>
<accession>A0A0E2E7E5</accession>
<keyword evidence="6" id="KW-1278">Translocase</keyword>
<dbReference type="AlphaFoldDB" id="A0A0E2E7E5"/>
<evidence type="ECO:0000313" key="10">
    <source>
        <dbReference type="EMBL" id="EMB35986.1"/>
    </source>
</evidence>
<evidence type="ECO:0000256" key="9">
    <source>
        <dbReference type="SAM" id="Phobius"/>
    </source>
</evidence>
<dbReference type="EMBL" id="AGDV01000001">
    <property type="protein sequence ID" value="EMB35986.1"/>
    <property type="molecule type" value="Genomic_DNA"/>
</dbReference>
<evidence type="ECO:0000256" key="6">
    <source>
        <dbReference type="ARBA" id="ARBA00022967"/>
    </source>
</evidence>
<evidence type="ECO:0000256" key="7">
    <source>
        <dbReference type="ARBA" id="ARBA00022989"/>
    </source>
</evidence>
<gene>
    <name evidence="10" type="ORF">HMPREF9726_00178</name>
</gene>
<keyword evidence="7 9" id="KW-1133">Transmembrane helix</keyword>
<keyword evidence="2" id="KW-0597">Phosphoprotein</keyword>
<dbReference type="PANTHER" id="PTHR30578:SF0">
    <property type="entry name" value="ION-TRANSLOCATING OXIDOREDUCTASE COMPLEX SUBUNIT D"/>
    <property type="match status" value="1"/>
</dbReference>
<dbReference type="InterPro" id="IPR004338">
    <property type="entry name" value="NqrB/RnfD"/>
</dbReference>
<feature type="transmembrane region" description="Helical" evidence="9">
    <location>
        <begin position="254"/>
        <end position="276"/>
    </location>
</feature>
<evidence type="ECO:0000256" key="8">
    <source>
        <dbReference type="ARBA" id="ARBA00023136"/>
    </source>
</evidence>
<evidence type="ECO:0000256" key="5">
    <source>
        <dbReference type="ARBA" id="ARBA00022692"/>
    </source>
</evidence>
<organism evidence="10">
    <name type="scientific">Treponema denticola H-22</name>
    <dbReference type="NCBI Taxonomy" id="999432"/>
    <lineage>
        <taxon>Bacteria</taxon>
        <taxon>Pseudomonadati</taxon>
        <taxon>Spirochaetota</taxon>
        <taxon>Spirochaetia</taxon>
        <taxon>Spirochaetales</taxon>
        <taxon>Treponemataceae</taxon>
        <taxon>Treponema</taxon>
    </lineage>
</organism>
<keyword evidence="1" id="KW-0813">Transport</keyword>
<keyword evidence="3" id="KW-0285">Flavoprotein</keyword>
<feature type="transmembrane region" description="Helical" evidence="9">
    <location>
        <begin position="47"/>
        <end position="68"/>
    </location>
</feature>
<evidence type="ECO:0000256" key="2">
    <source>
        <dbReference type="ARBA" id="ARBA00022553"/>
    </source>
</evidence>
<protein>
    <submittedName>
        <fullName evidence="10">Uncharacterized protein</fullName>
    </submittedName>
</protein>
<evidence type="ECO:0000256" key="3">
    <source>
        <dbReference type="ARBA" id="ARBA00022630"/>
    </source>
</evidence>
<evidence type="ECO:0000256" key="1">
    <source>
        <dbReference type="ARBA" id="ARBA00022448"/>
    </source>
</evidence>
<feature type="transmembrane region" description="Helical" evidence="9">
    <location>
        <begin position="229"/>
        <end position="248"/>
    </location>
</feature>
<sequence>MKSYSNLSLTAAPFVYTRLPIFKINIVVLSLLGIQILILALSADLYALLNIVIAVMGVLFVENLLRYLASSKFGLSLEMIISGLLIGFFMPTGIGFVFVFILSAFSVFIVKTVFGGTGRNWLNPVAFAVCAAYISRPEAFPPLISDFSLLAEKGSFFAVMEANGLLKLKTDFTITSALNSILLHGVGVTLPEGYISLFLNSTSSIPAFRYNIVTLVSSIILFSIRAVDYILPAFFLATYAVLVWIFGMVPVSNIYFTGDILSAVLTGGILFAAFFVMTEPASSPKTKYGKAMIGFFTGVFAFFICAHGASPAGIFFAIILGNIISPLIERLEIKIQAKKRSLYE</sequence>
<evidence type="ECO:0000256" key="4">
    <source>
        <dbReference type="ARBA" id="ARBA00022643"/>
    </source>
</evidence>
<dbReference type="GO" id="GO:0005886">
    <property type="term" value="C:plasma membrane"/>
    <property type="evidence" value="ECO:0007669"/>
    <property type="project" value="TreeGrafter"/>
</dbReference>
<dbReference type="Proteomes" id="UP000011705">
    <property type="component" value="Chromosome"/>
</dbReference>
<feature type="transmembrane region" description="Helical" evidence="9">
    <location>
        <begin position="21"/>
        <end position="41"/>
    </location>
</feature>
<dbReference type="RefSeq" id="WP_002682719.1">
    <property type="nucleotide sequence ID" value="NZ_CM001795.1"/>
</dbReference>
<dbReference type="GO" id="GO:0055085">
    <property type="term" value="P:transmembrane transport"/>
    <property type="evidence" value="ECO:0007669"/>
    <property type="project" value="InterPro"/>
</dbReference>
<proteinExistence type="predicted"/>
<keyword evidence="5 9" id="KW-0812">Transmembrane</keyword>
<dbReference type="HOGENOM" id="CLU_069371_0_0_12"/>
<keyword evidence="4" id="KW-0288">FMN</keyword>